<sequence>MARIHDGDPPGHAEFNAVFEKHYDAVYNYARRRVGPDLADDVASEAFVVAWRRRDRVPTDRELPWLYACARRITLAALRDVRKRGEVPVPPDELWRDSQDDTEQVIRRETALTALAGLSDTDRELVMLVTWEGLSSREAARVVGCAPVTARGRLHRARRRLQALLDDTAQAAPDTPDREDASWTTSTRFARS</sequence>
<dbReference type="InterPro" id="IPR013324">
    <property type="entry name" value="RNA_pol_sigma_r3/r4-like"/>
</dbReference>
<dbReference type="InterPro" id="IPR013325">
    <property type="entry name" value="RNA_pol_sigma_r2"/>
</dbReference>
<feature type="region of interest" description="Disordered" evidence="5">
    <location>
        <begin position="166"/>
        <end position="192"/>
    </location>
</feature>
<evidence type="ECO:0000256" key="2">
    <source>
        <dbReference type="ARBA" id="ARBA00023015"/>
    </source>
</evidence>
<feature type="domain" description="RNA polymerase sigma factor 70 region 4 type 2" evidence="7">
    <location>
        <begin position="111"/>
        <end position="161"/>
    </location>
</feature>
<dbReference type="PANTHER" id="PTHR43133:SF25">
    <property type="entry name" value="RNA POLYMERASE SIGMA FACTOR RFAY-RELATED"/>
    <property type="match status" value="1"/>
</dbReference>
<dbReference type="Gene3D" id="1.10.10.10">
    <property type="entry name" value="Winged helix-like DNA-binding domain superfamily/Winged helix DNA-binding domain"/>
    <property type="match status" value="1"/>
</dbReference>
<dbReference type="Gene3D" id="1.10.1740.10">
    <property type="match status" value="1"/>
</dbReference>
<keyword evidence="2" id="KW-0805">Transcription regulation</keyword>
<organism evidence="8 9">
    <name type="scientific">Nocardiopsis codii</name>
    <dbReference type="NCBI Taxonomy" id="3065942"/>
    <lineage>
        <taxon>Bacteria</taxon>
        <taxon>Bacillati</taxon>
        <taxon>Actinomycetota</taxon>
        <taxon>Actinomycetes</taxon>
        <taxon>Streptosporangiales</taxon>
        <taxon>Nocardiopsidaceae</taxon>
        <taxon>Nocardiopsis</taxon>
    </lineage>
</organism>
<dbReference type="InterPro" id="IPR039425">
    <property type="entry name" value="RNA_pol_sigma-70-like"/>
</dbReference>
<dbReference type="RefSeq" id="WP_330089500.1">
    <property type="nucleotide sequence ID" value="NZ_JAUZMY010000001.1"/>
</dbReference>
<evidence type="ECO:0000256" key="4">
    <source>
        <dbReference type="ARBA" id="ARBA00023163"/>
    </source>
</evidence>
<evidence type="ECO:0000256" key="3">
    <source>
        <dbReference type="ARBA" id="ARBA00023082"/>
    </source>
</evidence>
<dbReference type="Pfam" id="PF04542">
    <property type="entry name" value="Sigma70_r2"/>
    <property type="match status" value="1"/>
</dbReference>
<evidence type="ECO:0000259" key="7">
    <source>
        <dbReference type="Pfam" id="PF08281"/>
    </source>
</evidence>
<evidence type="ECO:0000256" key="5">
    <source>
        <dbReference type="SAM" id="MobiDB-lite"/>
    </source>
</evidence>
<dbReference type="Pfam" id="PF08281">
    <property type="entry name" value="Sigma70_r4_2"/>
    <property type="match status" value="1"/>
</dbReference>
<accession>A0ABU7K096</accession>
<feature type="domain" description="RNA polymerase sigma-70 region 2" evidence="6">
    <location>
        <begin position="19"/>
        <end position="83"/>
    </location>
</feature>
<proteinExistence type="inferred from homology"/>
<dbReference type="InterPro" id="IPR036388">
    <property type="entry name" value="WH-like_DNA-bd_sf"/>
</dbReference>
<dbReference type="SUPFAM" id="SSF88659">
    <property type="entry name" value="Sigma3 and sigma4 domains of RNA polymerase sigma factors"/>
    <property type="match status" value="1"/>
</dbReference>
<evidence type="ECO:0000313" key="8">
    <source>
        <dbReference type="EMBL" id="MEE2035666.1"/>
    </source>
</evidence>
<comment type="caution">
    <text evidence="8">The sequence shown here is derived from an EMBL/GenBank/DDBJ whole genome shotgun (WGS) entry which is preliminary data.</text>
</comment>
<dbReference type="EMBL" id="JAUZMY010000001">
    <property type="protein sequence ID" value="MEE2035666.1"/>
    <property type="molecule type" value="Genomic_DNA"/>
</dbReference>
<comment type="similarity">
    <text evidence="1">Belongs to the sigma-70 factor family. ECF subfamily.</text>
</comment>
<keyword evidence="4" id="KW-0804">Transcription</keyword>
<dbReference type="PANTHER" id="PTHR43133">
    <property type="entry name" value="RNA POLYMERASE ECF-TYPE SIGMA FACTO"/>
    <property type="match status" value="1"/>
</dbReference>
<gene>
    <name evidence="8" type="ORF">Q8791_00325</name>
</gene>
<keyword evidence="9" id="KW-1185">Reference proteome</keyword>
<reference evidence="8 9" key="1">
    <citation type="submission" date="2023-08" db="EMBL/GenBank/DDBJ databases">
        <authorList>
            <person name="Girao M."/>
            <person name="Carvalho M.F."/>
        </authorList>
    </citation>
    <scope>NUCLEOTIDE SEQUENCE [LARGE SCALE GENOMIC DNA]</scope>
    <source>
        <strain evidence="8 9">CT-R113</strain>
    </source>
</reference>
<dbReference type="Proteomes" id="UP001356095">
    <property type="component" value="Unassembled WGS sequence"/>
</dbReference>
<keyword evidence="3" id="KW-0731">Sigma factor</keyword>
<dbReference type="NCBIfam" id="TIGR02937">
    <property type="entry name" value="sigma70-ECF"/>
    <property type="match status" value="1"/>
</dbReference>
<feature type="compositionally biased region" description="Polar residues" evidence="5">
    <location>
        <begin position="182"/>
        <end position="192"/>
    </location>
</feature>
<dbReference type="InterPro" id="IPR007627">
    <property type="entry name" value="RNA_pol_sigma70_r2"/>
</dbReference>
<dbReference type="InterPro" id="IPR013249">
    <property type="entry name" value="RNA_pol_sigma70_r4_t2"/>
</dbReference>
<evidence type="ECO:0000313" key="9">
    <source>
        <dbReference type="Proteomes" id="UP001356095"/>
    </source>
</evidence>
<evidence type="ECO:0000256" key="1">
    <source>
        <dbReference type="ARBA" id="ARBA00010641"/>
    </source>
</evidence>
<protein>
    <submittedName>
        <fullName evidence="8">RNA polymerase sigma factor</fullName>
    </submittedName>
</protein>
<dbReference type="InterPro" id="IPR014284">
    <property type="entry name" value="RNA_pol_sigma-70_dom"/>
</dbReference>
<evidence type="ECO:0000259" key="6">
    <source>
        <dbReference type="Pfam" id="PF04542"/>
    </source>
</evidence>
<dbReference type="SUPFAM" id="SSF88946">
    <property type="entry name" value="Sigma2 domain of RNA polymerase sigma factors"/>
    <property type="match status" value="1"/>
</dbReference>
<name>A0ABU7K096_9ACTN</name>